<sequence length="475" mass="55396">MKNKNVILFFALFFVLFAFNIVFPPQSDDVIHQITANSNQGFFYSYFAWNGRIGEIFYTGCLASINHTIWFDIINSLVGSIFIFAFFFVVFARLPKNRLDFLTFALICLMIVNMHFADIFLWGAGSLNYLWGIGLIILFLIPYRLFWGGVLGDYVREGSVFVYFCLIPISVFAGWSSEHIGATLSFVLIFTYFYAYYKKVQLPMWYHIGSICFLGGWLILFFSPGSAKRAAAIAADNGFVPFKVFFSMNFLEKIMLFNEVMTNFIKRGFAIFYCCFIAFFVYKMRIKISFWRCIAFVGFIVLSLVVARHVSGFIVCGLVCYLMWILARHERKYFLFLLLFLIWMLIALTLFQLRGDIAHRAHLGDGLILATLIVLMFRDIYHFVRYKNFLEKFLGGLLVVSVVACFCNWAYVGYNWHKVVKMVEEQKSRGIREVVVPEEFFYSYYSKGWGAPDKEPNWINLVYARYFDVDKFIVK</sequence>
<dbReference type="AlphaFoldDB" id="A0A3D8J3R3"/>
<proteinExistence type="predicted"/>
<evidence type="ECO:0000313" key="3">
    <source>
        <dbReference type="Proteomes" id="UP000257045"/>
    </source>
</evidence>
<feature type="transmembrane region" description="Helical" evidence="1">
    <location>
        <begin position="333"/>
        <end position="351"/>
    </location>
</feature>
<feature type="transmembrane region" description="Helical" evidence="1">
    <location>
        <begin position="73"/>
        <end position="94"/>
    </location>
</feature>
<reference evidence="2 3" key="1">
    <citation type="submission" date="2018-04" db="EMBL/GenBank/DDBJ databases">
        <title>Novel Campyloabacter and Helicobacter Species and Strains.</title>
        <authorList>
            <person name="Mannion A.J."/>
            <person name="Shen Z."/>
            <person name="Fox J.G."/>
        </authorList>
    </citation>
    <scope>NUCLEOTIDE SEQUENCE [LARGE SCALE GENOMIC DNA]</scope>
    <source>
        <strain evidence="2 3">MIT 04-9366</strain>
    </source>
</reference>
<dbReference type="Pfam" id="PF19528">
    <property type="entry name" value="DUF6056"/>
    <property type="match status" value="1"/>
</dbReference>
<feature type="transmembrane region" description="Helical" evidence="1">
    <location>
        <begin position="179"/>
        <end position="197"/>
    </location>
</feature>
<gene>
    <name evidence="2" type="ORF">CQA58_00500</name>
</gene>
<protein>
    <recommendedName>
        <fullName evidence="4">Glycosyltransferase RgtA/B/C/D-like domain-containing protein</fullName>
    </recommendedName>
</protein>
<evidence type="ECO:0000256" key="1">
    <source>
        <dbReference type="SAM" id="Phobius"/>
    </source>
</evidence>
<keyword evidence="1" id="KW-1133">Transmembrane helix</keyword>
<dbReference type="InterPro" id="IPR045691">
    <property type="entry name" value="DUF6056"/>
</dbReference>
<keyword evidence="3" id="KW-1185">Reference proteome</keyword>
<dbReference type="RefSeq" id="WP_115568749.1">
    <property type="nucleotide sequence ID" value="NZ_NXLV01000001.1"/>
</dbReference>
<feature type="transmembrane region" description="Helical" evidence="1">
    <location>
        <begin position="101"/>
        <end position="123"/>
    </location>
</feature>
<feature type="transmembrane region" description="Helical" evidence="1">
    <location>
        <begin position="204"/>
        <end position="222"/>
    </location>
</feature>
<keyword evidence="1" id="KW-0812">Transmembrane</keyword>
<feature type="transmembrane region" description="Helical" evidence="1">
    <location>
        <begin position="154"/>
        <end position="173"/>
    </location>
</feature>
<feature type="transmembrane region" description="Helical" evidence="1">
    <location>
        <begin position="264"/>
        <end position="282"/>
    </location>
</feature>
<evidence type="ECO:0008006" key="4">
    <source>
        <dbReference type="Google" id="ProtNLM"/>
    </source>
</evidence>
<feature type="transmembrane region" description="Helical" evidence="1">
    <location>
        <begin position="129"/>
        <end position="147"/>
    </location>
</feature>
<feature type="transmembrane region" description="Helical" evidence="1">
    <location>
        <begin position="363"/>
        <end position="381"/>
    </location>
</feature>
<comment type="caution">
    <text evidence="2">The sequence shown here is derived from an EMBL/GenBank/DDBJ whole genome shotgun (WGS) entry which is preliminary data.</text>
</comment>
<dbReference type="Proteomes" id="UP000257045">
    <property type="component" value="Unassembled WGS sequence"/>
</dbReference>
<feature type="transmembrane region" description="Helical" evidence="1">
    <location>
        <begin position="294"/>
        <end position="327"/>
    </location>
</feature>
<dbReference type="OrthoDB" id="198438at2"/>
<accession>A0A3D8J3R3</accession>
<name>A0A3D8J3R3_9HELI</name>
<keyword evidence="1" id="KW-0472">Membrane</keyword>
<evidence type="ECO:0000313" key="2">
    <source>
        <dbReference type="EMBL" id="RDU72119.1"/>
    </source>
</evidence>
<dbReference type="EMBL" id="NXLV01000001">
    <property type="protein sequence ID" value="RDU72119.1"/>
    <property type="molecule type" value="Genomic_DNA"/>
</dbReference>
<feature type="transmembrane region" description="Helical" evidence="1">
    <location>
        <begin position="393"/>
        <end position="412"/>
    </location>
</feature>
<organism evidence="2 3">
    <name type="scientific">Helicobacter brantae</name>
    <dbReference type="NCBI Taxonomy" id="375927"/>
    <lineage>
        <taxon>Bacteria</taxon>
        <taxon>Pseudomonadati</taxon>
        <taxon>Campylobacterota</taxon>
        <taxon>Epsilonproteobacteria</taxon>
        <taxon>Campylobacterales</taxon>
        <taxon>Helicobacteraceae</taxon>
        <taxon>Helicobacter</taxon>
    </lineage>
</organism>